<evidence type="ECO:0000256" key="1">
    <source>
        <dbReference type="SAM" id="MobiDB-lite"/>
    </source>
</evidence>
<sequence length="310" mass="33496">MSQDQPETPLPTPQPSPKPSLSFPRTQTIKFLRAIIGLLEQTIEKLETPPEPATEAEARVGILRWWDVLLNRIRSFLPATLNQKLSDLALSGILTGVIVVVLGVVVAILPSQPPEVAEVPPSPPVEVVKQPSPVAVSPPVEEIEPTPPIAEPIPPMIEEPEEPPVTVLPSPTPKPTPTPKNITPPELTAPKPPVPVKIAPPPAPMLTPEQRLIATIQEQVATVTQEYADGLISSLQADFAQSLLVVRVSPDWYTLASQRQNQLADEMLKQAKNLDFARLEITDPQGALVARSPVVGDSMIIVKRQNTLAG</sequence>
<dbReference type="RefSeq" id="WP_069965378.1">
    <property type="nucleotide sequence ID" value="NZ_CM124774.1"/>
</dbReference>
<dbReference type="STRING" id="1781255.BH720_01470"/>
<keyword evidence="2" id="KW-1133">Transmembrane helix</keyword>
<keyword evidence="2" id="KW-0472">Membrane</keyword>
<reference evidence="3" key="1">
    <citation type="submission" date="2016-09" db="EMBL/GenBank/DDBJ databases">
        <title>Draft genome of thermotolerant cyanobacterium Desertifilum sp. strain IPPAS B-1220.</title>
        <authorList>
            <person name="Sinetova M.A."/>
            <person name="Bolakhan K."/>
            <person name="Zayadan B.K."/>
            <person name="Mironov K.S."/>
            <person name="Ustinova V."/>
            <person name="Kupriyanova E.V."/>
            <person name="Sidorov R.A."/>
            <person name="Skrypnik A.N."/>
            <person name="Gogoleva N.E."/>
            <person name="Gogolev Y.V."/>
            <person name="Los D.A."/>
        </authorList>
    </citation>
    <scope>NUCLEOTIDE SEQUENCE [LARGE SCALE GENOMIC DNA]</scope>
    <source>
        <strain evidence="3">IPPAS B-1220</strain>
    </source>
</reference>
<feature type="compositionally biased region" description="Pro residues" evidence="1">
    <location>
        <begin position="8"/>
        <end position="18"/>
    </location>
</feature>
<name>A0A1E5QQT2_9CYAN</name>
<dbReference type="EMBL" id="MJGC01000019">
    <property type="protein sequence ID" value="OEJ77010.1"/>
    <property type="molecule type" value="Genomic_DNA"/>
</dbReference>
<comment type="caution">
    <text evidence="3">The sequence shown here is derived from an EMBL/GenBank/DDBJ whole genome shotgun (WGS) entry which is preliminary data.</text>
</comment>
<organism evidence="3">
    <name type="scientific">Desertifilum tharense IPPAS B-1220</name>
    <dbReference type="NCBI Taxonomy" id="1781255"/>
    <lineage>
        <taxon>Bacteria</taxon>
        <taxon>Bacillati</taxon>
        <taxon>Cyanobacteriota</taxon>
        <taxon>Cyanophyceae</taxon>
        <taxon>Desertifilales</taxon>
        <taxon>Desertifilaceae</taxon>
        <taxon>Desertifilum</taxon>
    </lineage>
</organism>
<feature type="transmembrane region" description="Helical" evidence="2">
    <location>
        <begin position="88"/>
        <end position="109"/>
    </location>
</feature>
<proteinExistence type="predicted"/>
<protein>
    <submittedName>
        <fullName evidence="3">Uncharacterized protein</fullName>
    </submittedName>
</protein>
<evidence type="ECO:0000256" key="2">
    <source>
        <dbReference type="SAM" id="Phobius"/>
    </source>
</evidence>
<feature type="region of interest" description="Disordered" evidence="1">
    <location>
        <begin position="162"/>
        <end position="193"/>
    </location>
</feature>
<accession>A0A1E5QQT2</accession>
<dbReference type="AlphaFoldDB" id="A0A1E5QQT2"/>
<dbReference type="OrthoDB" id="513429at2"/>
<feature type="region of interest" description="Disordered" evidence="1">
    <location>
        <begin position="1"/>
        <end position="23"/>
    </location>
</feature>
<keyword evidence="2" id="KW-0812">Transmembrane</keyword>
<evidence type="ECO:0000313" key="3">
    <source>
        <dbReference type="EMBL" id="OEJ77010.1"/>
    </source>
</evidence>
<gene>
    <name evidence="3" type="ORF">BH720_01470</name>
</gene>